<evidence type="ECO:0000313" key="2">
    <source>
        <dbReference type="EMBL" id="GAA1951403.1"/>
    </source>
</evidence>
<protein>
    <recommendedName>
        <fullName evidence="1">Amidohydrolase 3 domain-containing protein</fullName>
    </recommendedName>
</protein>
<accession>A0ABP5BTD3</accession>
<organism evidence="2 3">
    <name type="scientific">Microbacterium deminutum</name>
    <dbReference type="NCBI Taxonomy" id="344164"/>
    <lineage>
        <taxon>Bacteria</taxon>
        <taxon>Bacillati</taxon>
        <taxon>Actinomycetota</taxon>
        <taxon>Actinomycetes</taxon>
        <taxon>Micrococcales</taxon>
        <taxon>Microbacteriaceae</taxon>
        <taxon>Microbacterium</taxon>
    </lineage>
</organism>
<gene>
    <name evidence="2" type="ORF">GCM10009776_11720</name>
</gene>
<reference evidence="3" key="1">
    <citation type="journal article" date="2019" name="Int. J. Syst. Evol. Microbiol.">
        <title>The Global Catalogue of Microorganisms (GCM) 10K type strain sequencing project: providing services to taxonomists for standard genome sequencing and annotation.</title>
        <authorList>
            <consortium name="The Broad Institute Genomics Platform"/>
            <consortium name="The Broad Institute Genome Sequencing Center for Infectious Disease"/>
            <person name="Wu L."/>
            <person name="Ma J."/>
        </authorList>
    </citation>
    <scope>NUCLEOTIDE SEQUENCE [LARGE SCALE GENOMIC DNA]</scope>
    <source>
        <strain evidence="3">JCM 14901</strain>
    </source>
</reference>
<evidence type="ECO:0000259" key="1">
    <source>
        <dbReference type="Pfam" id="PF07969"/>
    </source>
</evidence>
<keyword evidence="3" id="KW-1185">Reference proteome</keyword>
<dbReference type="Pfam" id="PF07969">
    <property type="entry name" value="Amidohydro_3"/>
    <property type="match status" value="1"/>
</dbReference>
<feature type="domain" description="Amidohydrolase 3" evidence="1">
    <location>
        <begin position="2"/>
        <end position="47"/>
    </location>
</feature>
<proteinExistence type="predicted"/>
<name>A0ABP5BTD3_9MICO</name>
<dbReference type="SUPFAM" id="SSF51338">
    <property type="entry name" value="Composite domain of metallo-dependent hydrolases"/>
    <property type="match status" value="1"/>
</dbReference>
<evidence type="ECO:0000313" key="3">
    <source>
        <dbReference type="Proteomes" id="UP001499933"/>
    </source>
</evidence>
<sequence length="63" mass="6223">MGEHGGRLAVGERADLTVFADNPLTTDPDEFAGSPVLLTLVDGAVVVDAASVATASLAAAVTV</sequence>
<dbReference type="EMBL" id="BAAAOG010000001">
    <property type="protein sequence ID" value="GAA1951403.1"/>
    <property type="molecule type" value="Genomic_DNA"/>
</dbReference>
<comment type="caution">
    <text evidence="2">The sequence shown here is derived from an EMBL/GenBank/DDBJ whole genome shotgun (WGS) entry which is preliminary data.</text>
</comment>
<dbReference type="Proteomes" id="UP001499933">
    <property type="component" value="Unassembled WGS sequence"/>
</dbReference>
<dbReference type="InterPro" id="IPR011059">
    <property type="entry name" value="Metal-dep_hydrolase_composite"/>
</dbReference>
<dbReference type="InterPro" id="IPR013108">
    <property type="entry name" value="Amidohydro_3"/>
</dbReference>